<evidence type="ECO:0000313" key="3">
    <source>
        <dbReference type="Proteomes" id="UP000035721"/>
    </source>
</evidence>
<gene>
    <name evidence="2" type="ORF">BN12_3910003</name>
</gene>
<feature type="domain" description="Alcohol dehydrogenase-like C-terminal" evidence="1">
    <location>
        <begin position="1"/>
        <end position="123"/>
    </location>
</feature>
<accession>A0A077M4E5</accession>
<name>A0A077M4E5_9MICO</name>
<dbReference type="InterPro" id="IPR036291">
    <property type="entry name" value="NAD(P)-bd_dom_sf"/>
</dbReference>
<keyword evidence="3" id="KW-1185">Reference proteome</keyword>
<reference evidence="2 3" key="1">
    <citation type="journal article" date="2013" name="ISME J.">
        <title>A metabolic model for members of the genus Tetrasphaera involved in enhanced biological phosphorus removal.</title>
        <authorList>
            <person name="Kristiansen R."/>
            <person name="Nguyen H.T.T."/>
            <person name="Saunders A.M."/>
            <person name="Nielsen J.L."/>
            <person name="Wimmer R."/>
            <person name="Le V.Q."/>
            <person name="McIlroy S.J."/>
            <person name="Petrovski S."/>
            <person name="Seviour R.J."/>
            <person name="Calteau A."/>
            <person name="Nielsen K.L."/>
            <person name="Nielsen P.H."/>
        </authorList>
    </citation>
    <scope>NUCLEOTIDE SEQUENCE [LARGE SCALE GENOMIC DNA]</scope>
    <source>
        <strain evidence="2 3">T1-X7</strain>
    </source>
</reference>
<dbReference type="Proteomes" id="UP000035721">
    <property type="component" value="Unassembled WGS sequence"/>
</dbReference>
<dbReference type="EMBL" id="CAJB01000325">
    <property type="protein sequence ID" value="CCH78995.1"/>
    <property type="molecule type" value="Genomic_DNA"/>
</dbReference>
<dbReference type="SUPFAM" id="SSF51735">
    <property type="entry name" value="NAD(P)-binding Rossmann-fold domains"/>
    <property type="match status" value="1"/>
</dbReference>
<dbReference type="Pfam" id="PF00107">
    <property type="entry name" value="ADH_zinc_N"/>
    <property type="match status" value="1"/>
</dbReference>
<comment type="caution">
    <text evidence="2">The sequence shown here is derived from an EMBL/GenBank/DDBJ whole genome shotgun (WGS) entry which is preliminary data.</text>
</comment>
<proteinExistence type="predicted"/>
<evidence type="ECO:0000313" key="2">
    <source>
        <dbReference type="EMBL" id="CCH78995.1"/>
    </source>
</evidence>
<dbReference type="OrthoDB" id="9787435at2"/>
<organism evidence="2 3">
    <name type="scientific">Nostocoides japonicum T1-X7</name>
    <dbReference type="NCBI Taxonomy" id="1194083"/>
    <lineage>
        <taxon>Bacteria</taxon>
        <taxon>Bacillati</taxon>
        <taxon>Actinomycetota</taxon>
        <taxon>Actinomycetes</taxon>
        <taxon>Micrococcales</taxon>
        <taxon>Intrasporangiaceae</taxon>
        <taxon>Nostocoides</taxon>
    </lineage>
</organism>
<evidence type="ECO:0000259" key="1">
    <source>
        <dbReference type="Pfam" id="PF00107"/>
    </source>
</evidence>
<sequence>MAVQLARILGAERVVAVGRDPERLAALEDLGARTASLADGPEGIAAALGGDAPSIILDFVWGLVAETTWEAIARHGLEEDTADIEHVEIGALAGPTAALPAELLRSRRIQVRGSGAGSGSIEDIMAQLPVVMGHIASGALVVPARAYPLEEVGAAWASGAGERAVVTF</sequence>
<protein>
    <submittedName>
        <fullName evidence="2">Alcohol dehydrogenase zinc-binding domain protein</fullName>
    </submittedName>
</protein>
<dbReference type="AlphaFoldDB" id="A0A077M4E5"/>
<dbReference type="STRING" id="1194083.BN12_3910003"/>
<dbReference type="InterPro" id="IPR013149">
    <property type="entry name" value="ADH-like_C"/>
</dbReference>
<dbReference type="Gene3D" id="3.40.50.720">
    <property type="entry name" value="NAD(P)-binding Rossmann-like Domain"/>
    <property type="match status" value="1"/>
</dbReference>